<comment type="caution">
    <text evidence="1">The sequence shown here is derived from an EMBL/GenBank/DDBJ whole genome shotgun (WGS) entry which is preliminary data.</text>
</comment>
<evidence type="ECO:0000313" key="1">
    <source>
        <dbReference type="EMBL" id="EHM39360.1"/>
    </source>
</evidence>
<dbReference type="EMBL" id="AGCJ01000069">
    <property type="protein sequence ID" value="EHM39360.1"/>
    <property type="molecule type" value="Genomic_DNA"/>
</dbReference>
<dbReference type="Proteomes" id="UP000005481">
    <property type="component" value="Unassembled WGS sequence"/>
</dbReference>
<name>G9YIR1_9FIRM</name>
<protein>
    <submittedName>
        <fullName evidence="1">Uncharacterized protein</fullName>
    </submittedName>
</protein>
<evidence type="ECO:0000313" key="2">
    <source>
        <dbReference type="Proteomes" id="UP000005481"/>
    </source>
</evidence>
<accession>G9YIR1</accession>
<dbReference type="HOGENOM" id="CLU_2930997_0_0_9"/>
<dbReference type="AlphaFoldDB" id="G9YIR1"/>
<keyword evidence="2" id="KW-1185">Reference proteome</keyword>
<proteinExistence type="predicted"/>
<reference evidence="1 2" key="1">
    <citation type="submission" date="2011-08" db="EMBL/GenBank/DDBJ databases">
        <authorList>
            <person name="Weinstock G."/>
            <person name="Sodergren E."/>
            <person name="Clifton S."/>
            <person name="Fulton L."/>
            <person name="Fulton B."/>
            <person name="Courtney L."/>
            <person name="Fronick C."/>
            <person name="Harrison M."/>
            <person name="Strong C."/>
            <person name="Farmer C."/>
            <person name="Delahaunty K."/>
            <person name="Markovic C."/>
            <person name="Hall O."/>
            <person name="Minx P."/>
            <person name="Tomlinson C."/>
            <person name="Mitreva M."/>
            <person name="Hou S."/>
            <person name="Chen J."/>
            <person name="Wollam A."/>
            <person name="Pepin K.H."/>
            <person name="Johnson M."/>
            <person name="Bhonagiri V."/>
            <person name="Zhang X."/>
            <person name="Suruliraj S."/>
            <person name="Warren W."/>
            <person name="Chinwalla A."/>
            <person name="Mardis E.R."/>
            <person name="Wilson R.K."/>
        </authorList>
    </citation>
    <scope>NUCLEOTIDE SEQUENCE [LARGE SCALE GENOMIC DNA]</scope>
    <source>
        <strain evidence="1 2">F0357</strain>
    </source>
</reference>
<sequence length="60" mass="6067">MSPFIKKDGKGSGGSAASFTVHSSIRFRTVNDRTAGSFSGAAPAAVKARNLRISASPANG</sequence>
<organism evidence="1 2">
    <name type="scientific">Anaeroglobus geminatus F0357</name>
    <dbReference type="NCBI Taxonomy" id="861450"/>
    <lineage>
        <taxon>Bacteria</taxon>
        <taxon>Bacillati</taxon>
        <taxon>Bacillota</taxon>
        <taxon>Negativicutes</taxon>
        <taxon>Veillonellales</taxon>
        <taxon>Veillonellaceae</taxon>
        <taxon>Anaeroglobus</taxon>
    </lineage>
</organism>
<dbReference type="STRING" id="861450.HMPREF0080_01555"/>
<gene>
    <name evidence="1" type="ORF">HMPREF0080_01555</name>
</gene>